<evidence type="ECO:0000313" key="2">
    <source>
        <dbReference type="Proteomes" id="UP001058124"/>
    </source>
</evidence>
<keyword evidence="2" id="KW-1185">Reference proteome</keyword>
<reference evidence="1" key="1">
    <citation type="submission" date="2022-06" db="EMBL/GenBank/DDBJ databases">
        <title>Draft genome sequences of Leminorella grimontii str. JCM5902.</title>
        <authorList>
            <person name="Wakabayashi Y."/>
            <person name="Kojima K."/>
        </authorList>
    </citation>
    <scope>NUCLEOTIDE SEQUENCE</scope>
    <source>
        <strain evidence="1">JCM 5902</strain>
    </source>
</reference>
<sequence length="282" mass="31282">MKLPSVSHLLSIDVDSLCAGPFPPCGFLPLADAELGNGDCFGLYWPLGQENKDPIVCELYHDEWRIVPTFSSAEKFIEWLEVNDYEPYENGLGVKDDGFAAALFSLARERLSSGRLDDALPLLVSASERLSEVSEYWLALAGQHRRRKEPEAAANAALSAYLGNWAFGAPDAKVIHLLAQAANLPSFKTDPVIQRVAAGSLDLNYGGVKENANYPLMQECIDDYLSQGKPLLALRLLHNYAYAMYGETTAFQERYGFDLAEWQTKFGKLCLKHLNDARSNVE</sequence>
<accession>A0AAV5N6X0</accession>
<dbReference type="AlphaFoldDB" id="A0AAV5N6X0"/>
<dbReference type="RefSeq" id="WP_027276125.1">
    <property type="nucleotide sequence ID" value="NZ_BRLH01000007.1"/>
</dbReference>
<protein>
    <recommendedName>
        <fullName evidence="3">Tetratricopeptide repeat protein</fullName>
    </recommendedName>
</protein>
<dbReference type="Proteomes" id="UP001058124">
    <property type="component" value="Unassembled WGS sequence"/>
</dbReference>
<name>A0AAV5N6X0_9GAMM</name>
<gene>
    <name evidence="1" type="primary">yfbP</name>
    <name evidence="1" type="ORF">SOASR030_28110</name>
</gene>
<evidence type="ECO:0000313" key="1">
    <source>
        <dbReference type="EMBL" id="GKX56699.1"/>
    </source>
</evidence>
<organism evidence="1 2">
    <name type="scientific">Leminorella grimontii</name>
    <dbReference type="NCBI Taxonomy" id="82981"/>
    <lineage>
        <taxon>Bacteria</taxon>
        <taxon>Pseudomonadati</taxon>
        <taxon>Pseudomonadota</taxon>
        <taxon>Gammaproteobacteria</taxon>
        <taxon>Enterobacterales</taxon>
        <taxon>Budviciaceae</taxon>
        <taxon>Leminorella</taxon>
    </lineage>
</organism>
<proteinExistence type="predicted"/>
<comment type="caution">
    <text evidence="1">The sequence shown here is derived from an EMBL/GenBank/DDBJ whole genome shotgun (WGS) entry which is preliminary data.</text>
</comment>
<evidence type="ECO:0008006" key="3">
    <source>
        <dbReference type="Google" id="ProtNLM"/>
    </source>
</evidence>
<dbReference type="EMBL" id="BRLH01000007">
    <property type="protein sequence ID" value="GKX56699.1"/>
    <property type="molecule type" value="Genomic_DNA"/>
</dbReference>